<proteinExistence type="predicted"/>
<organism evidence="2 3">
    <name type="scientific">Cercophora scortea</name>
    <dbReference type="NCBI Taxonomy" id="314031"/>
    <lineage>
        <taxon>Eukaryota</taxon>
        <taxon>Fungi</taxon>
        <taxon>Dikarya</taxon>
        <taxon>Ascomycota</taxon>
        <taxon>Pezizomycotina</taxon>
        <taxon>Sordariomycetes</taxon>
        <taxon>Sordariomycetidae</taxon>
        <taxon>Sordariales</taxon>
        <taxon>Lasiosphaeriaceae</taxon>
        <taxon>Cercophora</taxon>
    </lineage>
</organism>
<name>A0AAE0M3G4_9PEZI</name>
<comment type="caution">
    <text evidence="2">The sequence shown here is derived from an EMBL/GenBank/DDBJ whole genome shotgun (WGS) entry which is preliminary data.</text>
</comment>
<sequence>MSGHSSSSEWVRHYRLAIHDLNDDVVVLYRGKEPITRADFEAAEASIDAKCEELRNDMCMGMGPDEQRDGDMEMMVEEMDSFEDWWAEEQEKCTPTTSTTITSTNKPGPAANTDDKLPINGANSDNGSGPDSDIDTDSDTTTTASNASIQGSQPDNSVWDDEDLRFERFFQSIKALRSDLKTACTNFSDLDNPRLKTETICKVQKDLIDRANALMWQIGEDHSRSVISTRLGNVMMEWVADFKDRVVEETHVQLFLCISK</sequence>
<feature type="region of interest" description="Disordered" evidence="1">
    <location>
        <begin position="89"/>
        <end position="158"/>
    </location>
</feature>
<accession>A0AAE0M3G4</accession>
<reference evidence="2" key="1">
    <citation type="journal article" date="2023" name="Mol. Phylogenet. Evol.">
        <title>Genome-scale phylogeny and comparative genomics of the fungal order Sordariales.</title>
        <authorList>
            <person name="Hensen N."/>
            <person name="Bonometti L."/>
            <person name="Westerberg I."/>
            <person name="Brannstrom I.O."/>
            <person name="Guillou S."/>
            <person name="Cros-Aarteil S."/>
            <person name="Calhoun S."/>
            <person name="Haridas S."/>
            <person name="Kuo A."/>
            <person name="Mondo S."/>
            <person name="Pangilinan J."/>
            <person name="Riley R."/>
            <person name="LaButti K."/>
            <person name="Andreopoulos B."/>
            <person name="Lipzen A."/>
            <person name="Chen C."/>
            <person name="Yan M."/>
            <person name="Daum C."/>
            <person name="Ng V."/>
            <person name="Clum A."/>
            <person name="Steindorff A."/>
            <person name="Ohm R.A."/>
            <person name="Martin F."/>
            <person name="Silar P."/>
            <person name="Natvig D.O."/>
            <person name="Lalanne C."/>
            <person name="Gautier V."/>
            <person name="Ament-Velasquez S.L."/>
            <person name="Kruys A."/>
            <person name="Hutchinson M.I."/>
            <person name="Powell A.J."/>
            <person name="Barry K."/>
            <person name="Miller A.N."/>
            <person name="Grigoriev I.V."/>
            <person name="Debuchy R."/>
            <person name="Gladieux P."/>
            <person name="Hiltunen Thoren M."/>
            <person name="Johannesson H."/>
        </authorList>
    </citation>
    <scope>NUCLEOTIDE SEQUENCE</scope>
    <source>
        <strain evidence="2">SMH4131-1</strain>
    </source>
</reference>
<keyword evidence="3" id="KW-1185">Reference proteome</keyword>
<dbReference type="AlphaFoldDB" id="A0AAE0M3G4"/>
<reference evidence="2" key="2">
    <citation type="submission" date="2023-06" db="EMBL/GenBank/DDBJ databases">
        <authorList>
            <consortium name="Lawrence Berkeley National Laboratory"/>
            <person name="Haridas S."/>
            <person name="Hensen N."/>
            <person name="Bonometti L."/>
            <person name="Westerberg I."/>
            <person name="Brannstrom I.O."/>
            <person name="Guillou S."/>
            <person name="Cros-Aarteil S."/>
            <person name="Calhoun S."/>
            <person name="Kuo A."/>
            <person name="Mondo S."/>
            <person name="Pangilinan J."/>
            <person name="Riley R."/>
            <person name="Labutti K."/>
            <person name="Andreopoulos B."/>
            <person name="Lipzen A."/>
            <person name="Chen C."/>
            <person name="Yanf M."/>
            <person name="Daum C."/>
            <person name="Ng V."/>
            <person name="Clum A."/>
            <person name="Steindorff A."/>
            <person name="Ohm R."/>
            <person name="Martin F."/>
            <person name="Silar P."/>
            <person name="Natvig D."/>
            <person name="Lalanne C."/>
            <person name="Gautier V."/>
            <person name="Ament-Velasquez S.L."/>
            <person name="Kruys A."/>
            <person name="Hutchinson M.I."/>
            <person name="Powell A.J."/>
            <person name="Barry K."/>
            <person name="Miller A.N."/>
            <person name="Grigoriev I.V."/>
            <person name="Debuchy R."/>
            <person name="Gladieux P."/>
            <person name="Thoren M.H."/>
            <person name="Johannesson H."/>
        </authorList>
    </citation>
    <scope>NUCLEOTIDE SEQUENCE</scope>
    <source>
        <strain evidence="2">SMH4131-1</strain>
    </source>
</reference>
<protein>
    <submittedName>
        <fullName evidence="2">Uncharacterized protein</fullName>
    </submittedName>
</protein>
<evidence type="ECO:0000256" key="1">
    <source>
        <dbReference type="SAM" id="MobiDB-lite"/>
    </source>
</evidence>
<evidence type="ECO:0000313" key="2">
    <source>
        <dbReference type="EMBL" id="KAK3317675.1"/>
    </source>
</evidence>
<feature type="compositionally biased region" description="Low complexity" evidence="1">
    <location>
        <begin position="94"/>
        <end position="104"/>
    </location>
</feature>
<gene>
    <name evidence="2" type="ORF">B0T19DRAFT_446628</name>
</gene>
<dbReference type="EMBL" id="JAUEPO010000007">
    <property type="protein sequence ID" value="KAK3317675.1"/>
    <property type="molecule type" value="Genomic_DNA"/>
</dbReference>
<feature type="compositionally biased region" description="Low complexity" evidence="1">
    <location>
        <begin position="139"/>
        <end position="149"/>
    </location>
</feature>
<evidence type="ECO:0000313" key="3">
    <source>
        <dbReference type="Proteomes" id="UP001286456"/>
    </source>
</evidence>
<dbReference type="Proteomes" id="UP001286456">
    <property type="component" value="Unassembled WGS sequence"/>
</dbReference>